<dbReference type="AlphaFoldDB" id="A0A8H6X5F0"/>
<reference evidence="3" key="1">
    <citation type="submission" date="2020-05" db="EMBL/GenBank/DDBJ databases">
        <title>Mycena genomes resolve the evolution of fungal bioluminescence.</title>
        <authorList>
            <person name="Tsai I.J."/>
        </authorList>
    </citation>
    <scope>NUCLEOTIDE SEQUENCE</scope>
    <source>
        <strain evidence="3">CCC161011</strain>
    </source>
</reference>
<organism evidence="3 4">
    <name type="scientific">Mycena venus</name>
    <dbReference type="NCBI Taxonomy" id="2733690"/>
    <lineage>
        <taxon>Eukaryota</taxon>
        <taxon>Fungi</taxon>
        <taxon>Dikarya</taxon>
        <taxon>Basidiomycota</taxon>
        <taxon>Agaricomycotina</taxon>
        <taxon>Agaricomycetes</taxon>
        <taxon>Agaricomycetidae</taxon>
        <taxon>Agaricales</taxon>
        <taxon>Marasmiineae</taxon>
        <taxon>Mycenaceae</taxon>
        <taxon>Mycena</taxon>
    </lineage>
</organism>
<comment type="caution">
    <text evidence="3">The sequence shown here is derived from an EMBL/GenBank/DDBJ whole genome shotgun (WGS) entry which is preliminary data.</text>
</comment>
<gene>
    <name evidence="3" type="ORF">MVEN_02285800</name>
</gene>
<sequence length="342" mass="35837">MSVLVDDDDPLVLYNSPGGWAKFGNESSEFDATTHASGTRGDTATLAFEGTSISVYGTLALSLGQSRMNFSVDGVEAGSYIGPQVPAATHNLLFWASPVYLQGSHQLVVTMDQVVPTMNTPNRTFFLDYFVYTTTSAAGKTVLIDDNDRSVTYSDNWQSSDDSDDCLERTNHVSMSAGSWVAVPFNGTQISLISAPGQEGFKASVSIDGSPAGQISQPQNKNKLFNSAVLSPGPHTINVTVLGGNSMAVDYFLVTSGSDALIPAPDPAQAPASESGPSSSSGIATAQNPPPIATIVGGTVGGLVVVAIAVLAFILILRRRAKGRLNRNEPPANYISLAGPRY</sequence>
<feature type="compositionally biased region" description="Low complexity" evidence="1">
    <location>
        <begin position="267"/>
        <end position="281"/>
    </location>
</feature>
<keyword evidence="2" id="KW-1133">Transmembrane helix</keyword>
<dbReference type="Proteomes" id="UP000620124">
    <property type="component" value="Unassembled WGS sequence"/>
</dbReference>
<name>A0A8H6X5F0_9AGAR</name>
<keyword evidence="4" id="KW-1185">Reference proteome</keyword>
<protein>
    <submittedName>
        <fullName evidence="3">Right-handed parallel beta-helix repeat-containing protein</fullName>
    </submittedName>
</protein>
<feature type="transmembrane region" description="Helical" evidence="2">
    <location>
        <begin position="295"/>
        <end position="317"/>
    </location>
</feature>
<keyword evidence="2" id="KW-0812">Transmembrane</keyword>
<dbReference type="Gene3D" id="2.60.120.260">
    <property type="entry name" value="Galactose-binding domain-like"/>
    <property type="match status" value="2"/>
</dbReference>
<evidence type="ECO:0000313" key="3">
    <source>
        <dbReference type="EMBL" id="KAF7334559.1"/>
    </source>
</evidence>
<evidence type="ECO:0000313" key="4">
    <source>
        <dbReference type="Proteomes" id="UP000620124"/>
    </source>
</evidence>
<keyword evidence="2" id="KW-0472">Membrane</keyword>
<evidence type="ECO:0000256" key="1">
    <source>
        <dbReference type="SAM" id="MobiDB-lite"/>
    </source>
</evidence>
<accession>A0A8H6X5F0</accession>
<evidence type="ECO:0000256" key="2">
    <source>
        <dbReference type="SAM" id="Phobius"/>
    </source>
</evidence>
<feature type="region of interest" description="Disordered" evidence="1">
    <location>
        <begin position="264"/>
        <end position="285"/>
    </location>
</feature>
<proteinExistence type="predicted"/>
<dbReference type="OrthoDB" id="3265734at2759"/>
<dbReference type="EMBL" id="JACAZI010000026">
    <property type="protein sequence ID" value="KAF7334559.1"/>
    <property type="molecule type" value="Genomic_DNA"/>
</dbReference>